<evidence type="ECO:0000313" key="4">
    <source>
        <dbReference type="Proteomes" id="UP000001937"/>
    </source>
</evidence>
<gene>
    <name evidence="3" type="ordered locus">Francci3_0873</name>
</gene>
<dbReference type="Proteomes" id="UP000001937">
    <property type="component" value="Chromosome"/>
</dbReference>
<feature type="compositionally biased region" description="Low complexity" evidence="1">
    <location>
        <begin position="97"/>
        <end position="115"/>
    </location>
</feature>
<evidence type="ECO:0000256" key="2">
    <source>
        <dbReference type="SAM" id="Phobius"/>
    </source>
</evidence>
<keyword evidence="2" id="KW-1133">Transmembrane helix</keyword>
<dbReference type="EMBL" id="CP000249">
    <property type="protein sequence ID" value="ABD10257.1"/>
    <property type="molecule type" value="Genomic_DNA"/>
</dbReference>
<protein>
    <submittedName>
        <fullName evidence="3">Uncharacterized protein</fullName>
    </submittedName>
</protein>
<feature type="transmembrane region" description="Helical" evidence="2">
    <location>
        <begin position="33"/>
        <end position="53"/>
    </location>
</feature>
<proteinExistence type="predicted"/>
<dbReference type="AlphaFoldDB" id="Q2JEN5"/>
<reference evidence="3 4" key="1">
    <citation type="journal article" date="2007" name="Genome Res.">
        <title>Genome characteristics of facultatively symbiotic Frankia sp. strains reflect host range and host plant biogeography.</title>
        <authorList>
            <person name="Normand P."/>
            <person name="Lapierre P."/>
            <person name="Tisa L.S."/>
            <person name="Gogarten J.P."/>
            <person name="Alloisio N."/>
            <person name="Bagnarol E."/>
            <person name="Bassi C.A."/>
            <person name="Berry A.M."/>
            <person name="Bickhart D.M."/>
            <person name="Choisne N."/>
            <person name="Couloux A."/>
            <person name="Cournoyer B."/>
            <person name="Cruveiller S."/>
            <person name="Daubin V."/>
            <person name="Demange N."/>
            <person name="Francino M.P."/>
            <person name="Goltsman E."/>
            <person name="Huang Y."/>
            <person name="Kopp O.R."/>
            <person name="Labarre L."/>
            <person name="Lapidus A."/>
            <person name="Lavire C."/>
            <person name="Marechal J."/>
            <person name="Martinez M."/>
            <person name="Mastronunzio J.E."/>
            <person name="Mullin B.C."/>
            <person name="Niemann J."/>
            <person name="Pujic P."/>
            <person name="Rawnsley T."/>
            <person name="Rouy Z."/>
            <person name="Schenowitz C."/>
            <person name="Sellstedt A."/>
            <person name="Tavares F."/>
            <person name="Tomkins J.P."/>
            <person name="Vallenet D."/>
            <person name="Valverde C."/>
            <person name="Wall L.G."/>
            <person name="Wang Y."/>
            <person name="Medigue C."/>
            <person name="Benson D.R."/>
        </authorList>
    </citation>
    <scope>NUCLEOTIDE SEQUENCE [LARGE SCALE GENOMIC DNA]</scope>
    <source>
        <strain evidence="4">DSM 45818 / CECT 9043 / CcI3</strain>
    </source>
</reference>
<keyword evidence="2" id="KW-0812">Transmembrane</keyword>
<sequence>MARLLAAISTGVALLVGGLTALAVMLPPEYGYLVPIVIILVVVGVNITAWLVIPRVVGPASASASASVHRSIPENRPMGGSFVFGRGEFDWARSDASDASVESSSDNWSSSWDYAGGDGPDGSDDESGFDDDRWYGSAVRRGAGFPPPALTGVSMSGLLSADTGQHHRATQSGPVPAEPEKHHDDSRQP</sequence>
<dbReference type="HOGENOM" id="CLU_132571_0_0_11"/>
<keyword evidence="2" id="KW-0472">Membrane</keyword>
<feature type="region of interest" description="Disordered" evidence="1">
    <location>
        <begin position="95"/>
        <end position="189"/>
    </location>
</feature>
<evidence type="ECO:0000313" key="3">
    <source>
        <dbReference type="EMBL" id="ABD10257.1"/>
    </source>
</evidence>
<feature type="compositionally biased region" description="Basic and acidic residues" evidence="1">
    <location>
        <begin position="178"/>
        <end position="189"/>
    </location>
</feature>
<evidence type="ECO:0000256" key="1">
    <source>
        <dbReference type="SAM" id="MobiDB-lite"/>
    </source>
</evidence>
<dbReference type="KEGG" id="fra:Francci3_0873"/>
<organism evidence="3 4">
    <name type="scientific">Frankia casuarinae (strain DSM 45818 / CECT 9043 / HFP020203 / CcI3)</name>
    <dbReference type="NCBI Taxonomy" id="106370"/>
    <lineage>
        <taxon>Bacteria</taxon>
        <taxon>Bacillati</taxon>
        <taxon>Actinomycetota</taxon>
        <taxon>Actinomycetes</taxon>
        <taxon>Frankiales</taxon>
        <taxon>Frankiaceae</taxon>
        <taxon>Frankia</taxon>
    </lineage>
</organism>
<name>Q2JEN5_FRACC</name>
<dbReference type="RefSeq" id="WP_011435326.1">
    <property type="nucleotide sequence ID" value="NC_007777.1"/>
</dbReference>
<keyword evidence="4" id="KW-1185">Reference proteome</keyword>
<accession>Q2JEN5</accession>